<sequence length="48" mass="4975">MSLLILPPVSFSVPVITCTSTGPVESRVATSLSTQIRSSMLCPSIGPI</sequence>
<accession>A0A0A9E0E1</accession>
<evidence type="ECO:0000313" key="1">
    <source>
        <dbReference type="EMBL" id="JAD94264.1"/>
    </source>
</evidence>
<organism evidence="1">
    <name type="scientific">Arundo donax</name>
    <name type="common">Giant reed</name>
    <name type="synonym">Donax arundinaceus</name>
    <dbReference type="NCBI Taxonomy" id="35708"/>
    <lineage>
        <taxon>Eukaryota</taxon>
        <taxon>Viridiplantae</taxon>
        <taxon>Streptophyta</taxon>
        <taxon>Embryophyta</taxon>
        <taxon>Tracheophyta</taxon>
        <taxon>Spermatophyta</taxon>
        <taxon>Magnoliopsida</taxon>
        <taxon>Liliopsida</taxon>
        <taxon>Poales</taxon>
        <taxon>Poaceae</taxon>
        <taxon>PACMAD clade</taxon>
        <taxon>Arundinoideae</taxon>
        <taxon>Arundineae</taxon>
        <taxon>Arundo</taxon>
    </lineage>
</organism>
<proteinExistence type="predicted"/>
<dbReference type="EMBL" id="GBRH01203631">
    <property type="protein sequence ID" value="JAD94264.1"/>
    <property type="molecule type" value="Transcribed_RNA"/>
</dbReference>
<protein>
    <submittedName>
        <fullName evidence="1">Uncharacterized protein</fullName>
    </submittedName>
</protein>
<dbReference type="AlphaFoldDB" id="A0A0A9E0E1"/>
<reference evidence="1" key="1">
    <citation type="submission" date="2014-09" db="EMBL/GenBank/DDBJ databases">
        <authorList>
            <person name="Magalhaes I.L.F."/>
            <person name="Oliveira U."/>
            <person name="Santos F.R."/>
            <person name="Vidigal T.H.D.A."/>
            <person name="Brescovit A.D."/>
            <person name="Santos A.J."/>
        </authorList>
    </citation>
    <scope>NUCLEOTIDE SEQUENCE</scope>
    <source>
        <tissue evidence="1">Shoot tissue taken approximately 20 cm above the soil surface</tissue>
    </source>
</reference>
<reference evidence="1" key="2">
    <citation type="journal article" date="2015" name="Data Brief">
        <title>Shoot transcriptome of the giant reed, Arundo donax.</title>
        <authorList>
            <person name="Barrero R.A."/>
            <person name="Guerrero F.D."/>
            <person name="Moolhuijzen P."/>
            <person name="Goolsby J.A."/>
            <person name="Tidwell J."/>
            <person name="Bellgard S.E."/>
            <person name="Bellgard M.I."/>
        </authorList>
    </citation>
    <scope>NUCLEOTIDE SEQUENCE</scope>
    <source>
        <tissue evidence="1">Shoot tissue taken approximately 20 cm above the soil surface</tissue>
    </source>
</reference>
<name>A0A0A9E0E1_ARUDO</name>